<feature type="transmembrane region" description="Helical" evidence="6">
    <location>
        <begin position="103"/>
        <end position="123"/>
    </location>
</feature>
<dbReference type="Pfam" id="PF00892">
    <property type="entry name" value="EamA"/>
    <property type="match status" value="2"/>
</dbReference>
<dbReference type="PANTHER" id="PTHR32322:SF2">
    <property type="entry name" value="EAMA DOMAIN-CONTAINING PROTEIN"/>
    <property type="match status" value="1"/>
</dbReference>
<dbReference type="RefSeq" id="WP_219748937.1">
    <property type="nucleotide sequence ID" value="NZ_JAHXZN010000004.1"/>
</dbReference>
<gene>
    <name evidence="8" type="ORF">KZ820_12370</name>
</gene>
<feature type="transmembrane region" description="Helical" evidence="6">
    <location>
        <begin position="260"/>
        <end position="278"/>
    </location>
</feature>
<feature type="transmembrane region" description="Helical" evidence="6">
    <location>
        <begin position="164"/>
        <end position="184"/>
    </location>
</feature>
<feature type="domain" description="EamA" evidence="7">
    <location>
        <begin position="166"/>
        <end position="301"/>
    </location>
</feature>
<reference evidence="8 9" key="1">
    <citation type="submission" date="2021-07" db="EMBL/GenBank/DDBJ databases">
        <title>Sphingomonas sp.</title>
        <authorList>
            <person name="Feng G."/>
            <person name="Li J."/>
            <person name="Pan M."/>
        </authorList>
    </citation>
    <scope>NUCLEOTIDE SEQUENCE [LARGE SCALE GENOMIC DNA]</scope>
    <source>
        <strain evidence="8 9">RRHST34</strain>
    </source>
</reference>
<feature type="transmembrane region" description="Helical" evidence="6">
    <location>
        <begin position="46"/>
        <end position="65"/>
    </location>
</feature>
<feature type="transmembrane region" description="Helical" evidence="6">
    <location>
        <begin position="228"/>
        <end position="248"/>
    </location>
</feature>
<proteinExistence type="inferred from homology"/>
<feature type="transmembrane region" description="Helical" evidence="6">
    <location>
        <begin position="196"/>
        <end position="216"/>
    </location>
</feature>
<evidence type="ECO:0000313" key="9">
    <source>
        <dbReference type="Proteomes" id="UP000759103"/>
    </source>
</evidence>
<sequence length="309" mass="32922">MTLPRPNSTRAAVLVPFAIVTLIWGSTWIVIRDQLAGANVPPSWSVSYRFLVAGLTLTAVAAWRGELGGAHRRDPGFWRFAALVGLLQFVMNFNFVYRAEQHITSGLVAVTFALLLVPNALFGRIFLGQRLGRQLLAGSAIAMAGVALLFVREARGDANGAHQTVLGIALTLVAILSASVSNVMQATERARRYPMTPMLATAMLIGAGMDAGWAWLTTGPPVFDPRPSYVAGVLYLGIAASALAFTLYFRLIRVIGPAKAAYNSVIVPVIAMLLSTLYEGYRWTTLAAAGAALAGVGLVVALSARRPAR</sequence>
<evidence type="ECO:0000256" key="4">
    <source>
        <dbReference type="ARBA" id="ARBA00022989"/>
    </source>
</evidence>
<feature type="transmembrane region" description="Helical" evidence="6">
    <location>
        <begin position="12"/>
        <end position="31"/>
    </location>
</feature>
<evidence type="ECO:0000256" key="6">
    <source>
        <dbReference type="SAM" id="Phobius"/>
    </source>
</evidence>
<keyword evidence="5 6" id="KW-0472">Membrane</keyword>
<dbReference type="InterPro" id="IPR050638">
    <property type="entry name" value="AA-Vitamin_Transporters"/>
</dbReference>
<evidence type="ECO:0000256" key="3">
    <source>
        <dbReference type="ARBA" id="ARBA00022692"/>
    </source>
</evidence>
<name>A0ABS7BPU1_9SPHN</name>
<protein>
    <submittedName>
        <fullName evidence="8">EamA family transporter</fullName>
    </submittedName>
</protein>
<feature type="transmembrane region" description="Helical" evidence="6">
    <location>
        <begin position="135"/>
        <end position="152"/>
    </location>
</feature>
<dbReference type="EMBL" id="JAHXZN010000004">
    <property type="protein sequence ID" value="MBW6531530.1"/>
    <property type="molecule type" value="Genomic_DNA"/>
</dbReference>
<keyword evidence="9" id="KW-1185">Reference proteome</keyword>
<evidence type="ECO:0000256" key="1">
    <source>
        <dbReference type="ARBA" id="ARBA00004141"/>
    </source>
</evidence>
<comment type="subcellular location">
    <subcellularLocation>
        <location evidence="1">Membrane</location>
        <topology evidence="1">Multi-pass membrane protein</topology>
    </subcellularLocation>
</comment>
<dbReference type="InterPro" id="IPR000620">
    <property type="entry name" value="EamA_dom"/>
</dbReference>
<dbReference type="InterPro" id="IPR037185">
    <property type="entry name" value="EmrE-like"/>
</dbReference>
<comment type="similarity">
    <text evidence="2">Belongs to the EamA transporter family.</text>
</comment>
<accession>A0ABS7BPU1</accession>
<dbReference type="PANTHER" id="PTHR32322">
    <property type="entry name" value="INNER MEMBRANE TRANSPORTER"/>
    <property type="match status" value="1"/>
</dbReference>
<evidence type="ECO:0000259" key="7">
    <source>
        <dbReference type="Pfam" id="PF00892"/>
    </source>
</evidence>
<feature type="transmembrane region" description="Helical" evidence="6">
    <location>
        <begin position="284"/>
        <end position="304"/>
    </location>
</feature>
<dbReference type="SUPFAM" id="SSF103481">
    <property type="entry name" value="Multidrug resistance efflux transporter EmrE"/>
    <property type="match status" value="2"/>
</dbReference>
<keyword evidence="4 6" id="KW-1133">Transmembrane helix</keyword>
<evidence type="ECO:0000256" key="5">
    <source>
        <dbReference type="ARBA" id="ARBA00023136"/>
    </source>
</evidence>
<keyword evidence="3 6" id="KW-0812">Transmembrane</keyword>
<feature type="domain" description="EamA" evidence="7">
    <location>
        <begin position="18"/>
        <end position="150"/>
    </location>
</feature>
<evidence type="ECO:0000256" key="2">
    <source>
        <dbReference type="ARBA" id="ARBA00007362"/>
    </source>
</evidence>
<organism evidence="8 9">
    <name type="scientific">Sphingomonas citri</name>
    <dbReference type="NCBI Taxonomy" id="2862499"/>
    <lineage>
        <taxon>Bacteria</taxon>
        <taxon>Pseudomonadati</taxon>
        <taxon>Pseudomonadota</taxon>
        <taxon>Alphaproteobacteria</taxon>
        <taxon>Sphingomonadales</taxon>
        <taxon>Sphingomonadaceae</taxon>
        <taxon>Sphingomonas</taxon>
    </lineage>
</organism>
<comment type="caution">
    <text evidence="8">The sequence shown here is derived from an EMBL/GenBank/DDBJ whole genome shotgun (WGS) entry which is preliminary data.</text>
</comment>
<dbReference type="Proteomes" id="UP000759103">
    <property type="component" value="Unassembled WGS sequence"/>
</dbReference>
<evidence type="ECO:0000313" key="8">
    <source>
        <dbReference type="EMBL" id="MBW6531530.1"/>
    </source>
</evidence>
<feature type="transmembrane region" description="Helical" evidence="6">
    <location>
        <begin position="77"/>
        <end position="97"/>
    </location>
</feature>